<dbReference type="InterPro" id="IPR005135">
    <property type="entry name" value="Endo/exonuclease/phosphatase"/>
</dbReference>
<dbReference type="Proteomes" id="UP001318860">
    <property type="component" value="Unassembled WGS sequence"/>
</dbReference>
<dbReference type="InterPro" id="IPR036691">
    <property type="entry name" value="Endo/exonu/phosph_ase_sf"/>
</dbReference>
<dbReference type="PANTHER" id="PTHR33710:SF62">
    <property type="entry name" value="DUF4283 DOMAIN PROTEIN"/>
    <property type="match status" value="1"/>
</dbReference>
<sequence>MSFQALIWNVRGIQNNPSINHVQLLCKEHNIIVLALLEPMASPDFPTFCRKLSFHHGVSNVSNKIWVFWKSNISGHVLKDCDQVIDISFTSSAYSTPFHASFIYAKSTRIERRSLWDDLRDSASQYNNVPWFIGGDFNCFLHDNERSGSNTNRTLDMEEFSQMVSDSGIVDAGFKGPIHTWVRNNLQERLDRIFTNTRWPDLFSKFHVTHLARVKSDHAPLLLNAYISSSRPPAAFRYFKMWARHHTFFDTVEQIWKHPTGFNGLMNLHHKLIRVKQKLKWWNKHLFGDIFQNLKNAENKVTQAEKIYDAYPNPTTKTALHLSIAELVLATKIEEDY</sequence>
<keyword evidence="3" id="KW-1185">Reference proteome</keyword>
<comment type="caution">
    <text evidence="2">The sequence shown here is derived from an EMBL/GenBank/DDBJ whole genome shotgun (WGS) entry which is preliminary data.</text>
</comment>
<dbReference type="Pfam" id="PF03372">
    <property type="entry name" value="Exo_endo_phos"/>
    <property type="match status" value="1"/>
</dbReference>
<organism evidence="2 3">
    <name type="scientific">Rehmannia glutinosa</name>
    <name type="common">Chinese foxglove</name>
    <dbReference type="NCBI Taxonomy" id="99300"/>
    <lineage>
        <taxon>Eukaryota</taxon>
        <taxon>Viridiplantae</taxon>
        <taxon>Streptophyta</taxon>
        <taxon>Embryophyta</taxon>
        <taxon>Tracheophyta</taxon>
        <taxon>Spermatophyta</taxon>
        <taxon>Magnoliopsida</taxon>
        <taxon>eudicotyledons</taxon>
        <taxon>Gunneridae</taxon>
        <taxon>Pentapetalae</taxon>
        <taxon>asterids</taxon>
        <taxon>lamiids</taxon>
        <taxon>Lamiales</taxon>
        <taxon>Orobanchaceae</taxon>
        <taxon>Rehmannieae</taxon>
        <taxon>Rehmannia</taxon>
    </lineage>
</organism>
<proteinExistence type="predicted"/>
<dbReference type="Gene3D" id="3.60.10.10">
    <property type="entry name" value="Endonuclease/exonuclease/phosphatase"/>
    <property type="match status" value="1"/>
</dbReference>
<dbReference type="EMBL" id="JABTTQ020001907">
    <property type="protein sequence ID" value="KAK6127119.1"/>
    <property type="molecule type" value="Genomic_DNA"/>
</dbReference>
<evidence type="ECO:0000259" key="1">
    <source>
        <dbReference type="Pfam" id="PF03372"/>
    </source>
</evidence>
<name>A0ABR0UWP3_REHGL</name>
<dbReference type="SUPFAM" id="SSF56219">
    <property type="entry name" value="DNase I-like"/>
    <property type="match status" value="1"/>
</dbReference>
<evidence type="ECO:0000313" key="2">
    <source>
        <dbReference type="EMBL" id="KAK6127119.1"/>
    </source>
</evidence>
<dbReference type="PANTHER" id="PTHR33710">
    <property type="entry name" value="BNAC02G09200D PROTEIN"/>
    <property type="match status" value="1"/>
</dbReference>
<reference evidence="2 3" key="1">
    <citation type="journal article" date="2021" name="Comput. Struct. Biotechnol. J.">
        <title>De novo genome assembly of the potent medicinal plant Rehmannia glutinosa using nanopore technology.</title>
        <authorList>
            <person name="Ma L."/>
            <person name="Dong C."/>
            <person name="Song C."/>
            <person name="Wang X."/>
            <person name="Zheng X."/>
            <person name="Niu Y."/>
            <person name="Chen S."/>
            <person name="Feng W."/>
        </authorList>
    </citation>
    <scope>NUCLEOTIDE SEQUENCE [LARGE SCALE GENOMIC DNA]</scope>
    <source>
        <strain evidence="2">DH-2019</strain>
    </source>
</reference>
<evidence type="ECO:0000313" key="3">
    <source>
        <dbReference type="Proteomes" id="UP001318860"/>
    </source>
</evidence>
<accession>A0ABR0UWP3</accession>
<protein>
    <recommendedName>
        <fullName evidence="1">Endonuclease/exonuclease/phosphatase domain-containing protein</fullName>
    </recommendedName>
</protein>
<gene>
    <name evidence="2" type="ORF">DH2020_039130</name>
</gene>
<feature type="domain" description="Endonuclease/exonuclease/phosphatase" evidence="1">
    <location>
        <begin position="8"/>
        <end position="218"/>
    </location>
</feature>